<dbReference type="RefSeq" id="WP_261956348.1">
    <property type="nucleotide sequence ID" value="NZ_AP026073.1"/>
</dbReference>
<accession>A0ABN6R8T7</accession>
<reference evidence="1" key="1">
    <citation type="submission" date="2022-06" db="EMBL/GenBank/DDBJ databases">
        <title>Complete genome sequence of Streptomyces nigrescens HEK616.</title>
        <authorList>
            <person name="Asamizu S."/>
            <person name="Onaka H."/>
        </authorList>
    </citation>
    <scope>NUCLEOTIDE SEQUENCE</scope>
    <source>
        <strain evidence="1">HEK616</strain>
    </source>
</reference>
<organism evidence="1 2">
    <name type="scientific">Streptomyces nigrescens</name>
    <dbReference type="NCBI Taxonomy" id="1920"/>
    <lineage>
        <taxon>Bacteria</taxon>
        <taxon>Bacillati</taxon>
        <taxon>Actinomycetota</taxon>
        <taxon>Actinomycetes</taxon>
        <taxon>Kitasatosporales</taxon>
        <taxon>Streptomycetaceae</taxon>
        <taxon>Streptomyces</taxon>
    </lineage>
</organism>
<evidence type="ECO:0000313" key="1">
    <source>
        <dbReference type="EMBL" id="BDM73039.1"/>
    </source>
</evidence>
<sequence length="72" mass="7808">MTAERFSGHAAAEAARDELMRALARTGIVLPSLSVDPVSYSYPHPRPLIELGRCNLETTFKLIAALKKAAGR</sequence>
<name>A0ABN6R8T7_STRNI</name>
<protein>
    <submittedName>
        <fullName evidence="1">Uncharacterized protein</fullName>
    </submittedName>
</protein>
<proteinExistence type="predicted"/>
<dbReference type="EMBL" id="AP026073">
    <property type="protein sequence ID" value="BDM73039.1"/>
    <property type="molecule type" value="Genomic_DNA"/>
</dbReference>
<evidence type="ECO:0000313" key="2">
    <source>
        <dbReference type="Proteomes" id="UP001059597"/>
    </source>
</evidence>
<dbReference type="Proteomes" id="UP001059597">
    <property type="component" value="Chromosome"/>
</dbReference>
<keyword evidence="2" id="KW-1185">Reference proteome</keyword>
<gene>
    <name evidence="1" type="ORF">HEK616_65260</name>
</gene>